<reference evidence="2 3" key="1">
    <citation type="submission" date="2021-06" db="EMBL/GenBank/DDBJ databases">
        <title>Caerostris darwini draft genome.</title>
        <authorList>
            <person name="Kono N."/>
            <person name="Arakawa K."/>
        </authorList>
    </citation>
    <scope>NUCLEOTIDE SEQUENCE [LARGE SCALE GENOMIC DNA]</scope>
</reference>
<feature type="region of interest" description="Disordered" evidence="1">
    <location>
        <begin position="1"/>
        <end position="41"/>
    </location>
</feature>
<proteinExistence type="predicted"/>
<feature type="compositionally biased region" description="Pro residues" evidence="1">
    <location>
        <begin position="24"/>
        <end position="34"/>
    </location>
</feature>
<protein>
    <submittedName>
        <fullName evidence="2">Uncharacterized protein</fullName>
    </submittedName>
</protein>
<organism evidence="2 3">
    <name type="scientific">Caerostris darwini</name>
    <dbReference type="NCBI Taxonomy" id="1538125"/>
    <lineage>
        <taxon>Eukaryota</taxon>
        <taxon>Metazoa</taxon>
        <taxon>Ecdysozoa</taxon>
        <taxon>Arthropoda</taxon>
        <taxon>Chelicerata</taxon>
        <taxon>Arachnida</taxon>
        <taxon>Araneae</taxon>
        <taxon>Araneomorphae</taxon>
        <taxon>Entelegynae</taxon>
        <taxon>Araneoidea</taxon>
        <taxon>Araneidae</taxon>
        <taxon>Caerostris</taxon>
    </lineage>
</organism>
<accession>A0AAV4UFG3</accession>
<gene>
    <name evidence="2" type="ORF">CDAR_63021</name>
</gene>
<comment type="caution">
    <text evidence="2">The sequence shown here is derived from an EMBL/GenBank/DDBJ whole genome shotgun (WGS) entry which is preliminary data.</text>
</comment>
<name>A0AAV4UFG3_9ARAC</name>
<dbReference type="EMBL" id="BPLQ01011198">
    <property type="protein sequence ID" value="GIY56476.1"/>
    <property type="molecule type" value="Genomic_DNA"/>
</dbReference>
<dbReference type="AlphaFoldDB" id="A0AAV4UFG3"/>
<dbReference type="Proteomes" id="UP001054837">
    <property type="component" value="Unassembled WGS sequence"/>
</dbReference>
<sequence length="95" mass="10298">MRRRSMRSRESDLLTSRMMATHPTPIPHPPPPKVAPKGQAEAPRCMNGAHSAIQCKTEGFLTEWGKGRTSERMLGSIAISFCSGLVKGGCNSIFG</sequence>
<keyword evidence="3" id="KW-1185">Reference proteome</keyword>
<evidence type="ECO:0000313" key="3">
    <source>
        <dbReference type="Proteomes" id="UP001054837"/>
    </source>
</evidence>
<evidence type="ECO:0000256" key="1">
    <source>
        <dbReference type="SAM" id="MobiDB-lite"/>
    </source>
</evidence>
<evidence type="ECO:0000313" key="2">
    <source>
        <dbReference type="EMBL" id="GIY56476.1"/>
    </source>
</evidence>